<keyword evidence="1" id="KW-0175">Coiled coil</keyword>
<evidence type="ECO:0000256" key="2">
    <source>
        <dbReference type="SAM" id="Phobius"/>
    </source>
</evidence>
<gene>
    <name evidence="3" type="ORF">CVIC8964_1296</name>
</gene>
<evidence type="ECO:0000256" key="1">
    <source>
        <dbReference type="SAM" id="Coils"/>
    </source>
</evidence>
<dbReference type="AlphaFoldDB" id="A0A1X9T2G9"/>
<organism evidence="3 4">
    <name type="scientific">Campylobacter vicugnae</name>
    <dbReference type="NCBI Taxonomy" id="1660076"/>
    <lineage>
        <taxon>Bacteria</taxon>
        <taxon>Pseudomonadati</taxon>
        <taxon>Campylobacterota</taxon>
        <taxon>Epsilonproteobacteria</taxon>
        <taxon>Campylobacterales</taxon>
        <taxon>Campylobacteraceae</taxon>
        <taxon>Campylobacter</taxon>
    </lineage>
</organism>
<proteinExistence type="predicted"/>
<sequence>MEANEWVFQHIDQLSTGACLVIAIIYFYKENVRIRKDIHQEILTEIKSSHDEIKALIVEVEKNREVFKESITNSEKMRASLTEDIKELKKDMQSAESSITSSCSLLKSAIWTKSLNGFTHYDHDTQQIYKKKDGVIVKDDFN</sequence>
<keyword evidence="2" id="KW-0812">Transmembrane</keyword>
<protein>
    <submittedName>
        <fullName evidence="3">Uncharacterized protein</fullName>
    </submittedName>
</protein>
<keyword evidence="2" id="KW-0472">Membrane</keyword>
<evidence type="ECO:0000313" key="3">
    <source>
        <dbReference type="EMBL" id="ARR02685.1"/>
    </source>
</evidence>
<dbReference type="STRING" id="1660074.CVIC8964_1296"/>
<accession>A0A1X9T2G9</accession>
<dbReference type="Proteomes" id="UP000194265">
    <property type="component" value="Chromosome"/>
</dbReference>
<keyword evidence="2" id="KW-1133">Transmembrane helix</keyword>
<dbReference type="RefSeq" id="WP_086333931.1">
    <property type="nucleotide sequence ID" value="NZ_CP018791.1"/>
</dbReference>
<feature type="transmembrane region" description="Helical" evidence="2">
    <location>
        <begin position="6"/>
        <end position="28"/>
    </location>
</feature>
<feature type="coiled-coil region" evidence="1">
    <location>
        <begin position="71"/>
        <end position="98"/>
    </location>
</feature>
<evidence type="ECO:0000313" key="4">
    <source>
        <dbReference type="Proteomes" id="UP000194265"/>
    </source>
</evidence>
<name>A0A1X9T2G9_9BACT</name>
<dbReference type="EMBL" id="CP018791">
    <property type="protein sequence ID" value="ARR02685.1"/>
    <property type="molecule type" value="Genomic_DNA"/>
</dbReference>
<reference evidence="3 4" key="1">
    <citation type="journal article" date="2017" name="Genome Biol. Evol.">
        <title>Comparative Genomic Analysis Identifies a Campylobacter Clade Deficient in Selenium Metabolism.</title>
        <authorList>
            <person name="Miller W.G."/>
            <person name="Yee E."/>
            <person name="Lopes B.S."/>
            <person name="Chapman M.H."/>
            <person name="Huynh S."/>
            <person name="Bono J.L."/>
            <person name="Parker C.T."/>
            <person name="Strachan N.J.C."/>
            <person name="Forbes K.J."/>
        </authorList>
    </citation>
    <scope>NUCLEOTIDE SEQUENCE [LARGE SCALE GENOMIC DNA]</scope>
    <source>
        <strain evidence="3 4">RM8964</strain>
    </source>
</reference>